<organism evidence="7 8">
    <name type="scientific">Haladaptatus pallidirubidus</name>
    <dbReference type="NCBI Taxonomy" id="1008152"/>
    <lineage>
        <taxon>Archaea</taxon>
        <taxon>Methanobacteriati</taxon>
        <taxon>Methanobacteriota</taxon>
        <taxon>Stenosarchaea group</taxon>
        <taxon>Halobacteria</taxon>
        <taxon>Halobacteriales</taxon>
        <taxon>Haladaptataceae</taxon>
        <taxon>Haladaptatus</taxon>
    </lineage>
</organism>
<accession>A0AAV3UIE6</accession>
<dbReference type="GO" id="GO:0006355">
    <property type="term" value="P:regulation of DNA-templated transcription"/>
    <property type="evidence" value="ECO:0007669"/>
    <property type="project" value="InterPro"/>
</dbReference>
<keyword evidence="8" id="KW-1185">Reference proteome</keyword>
<feature type="domain" description="PAC" evidence="6">
    <location>
        <begin position="396"/>
        <end position="458"/>
    </location>
</feature>
<dbReference type="SMART" id="SM00065">
    <property type="entry name" value="GAF"/>
    <property type="match status" value="2"/>
</dbReference>
<keyword evidence="1" id="KW-0805">Transcription regulation</keyword>
<dbReference type="CDD" id="cd00130">
    <property type="entry name" value="PAS"/>
    <property type="match status" value="2"/>
</dbReference>
<feature type="coiled-coil region" evidence="3">
    <location>
        <begin position="204"/>
        <end position="231"/>
    </location>
</feature>
<reference evidence="7 8" key="1">
    <citation type="journal article" date="2019" name="Int. J. Syst. Evol. Microbiol.">
        <title>The Global Catalogue of Microorganisms (GCM) 10K type strain sequencing project: providing services to taxonomists for standard genome sequencing and annotation.</title>
        <authorList>
            <consortium name="The Broad Institute Genomics Platform"/>
            <consortium name="The Broad Institute Genome Sequencing Center for Infectious Disease"/>
            <person name="Wu L."/>
            <person name="Ma J."/>
        </authorList>
    </citation>
    <scope>NUCLEOTIDE SEQUENCE [LARGE SCALE GENOMIC DNA]</scope>
    <source>
        <strain evidence="7 8">JCM 17504</strain>
    </source>
</reference>
<evidence type="ECO:0000256" key="2">
    <source>
        <dbReference type="ARBA" id="ARBA00023163"/>
    </source>
</evidence>
<dbReference type="SMART" id="SM00091">
    <property type="entry name" value="PAS"/>
    <property type="match status" value="3"/>
</dbReference>
<dbReference type="PROSITE" id="PS50112">
    <property type="entry name" value="PAS"/>
    <property type="match status" value="2"/>
</dbReference>
<feature type="domain" description="PAS" evidence="5">
    <location>
        <begin position="221"/>
        <end position="291"/>
    </location>
</feature>
<evidence type="ECO:0000256" key="1">
    <source>
        <dbReference type="ARBA" id="ARBA00023015"/>
    </source>
</evidence>
<dbReference type="Pfam" id="PF00989">
    <property type="entry name" value="PAS"/>
    <property type="match status" value="1"/>
</dbReference>
<dbReference type="InterPro" id="IPR013767">
    <property type="entry name" value="PAS_fold"/>
</dbReference>
<dbReference type="NCBIfam" id="TIGR00229">
    <property type="entry name" value="sensory_box"/>
    <property type="match status" value="2"/>
</dbReference>
<gene>
    <name evidence="7" type="ORF">GCM10025751_27080</name>
</gene>
<evidence type="ECO:0000313" key="7">
    <source>
        <dbReference type="EMBL" id="GAA5051695.1"/>
    </source>
</evidence>
<evidence type="ECO:0000259" key="5">
    <source>
        <dbReference type="PROSITE" id="PS50112"/>
    </source>
</evidence>
<dbReference type="PROSITE" id="PS50113">
    <property type="entry name" value="PAC"/>
    <property type="match status" value="1"/>
</dbReference>
<dbReference type="InterPro" id="IPR029016">
    <property type="entry name" value="GAF-like_dom_sf"/>
</dbReference>
<dbReference type="Pfam" id="PF08448">
    <property type="entry name" value="PAS_4"/>
    <property type="match status" value="2"/>
</dbReference>
<dbReference type="InterPro" id="IPR000014">
    <property type="entry name" value="PAS"/>
</dbReference>
<dbReference type="PANTHER" id="PTHR34236">
    <property type="entry name" value="DIMETHYL SULFOXIDE REDUCTASE TRANSCRIPTIONAL ACTIVATOR"/>
    <property type="match status" value="1"/>
</dbReference>
<feature type="domain" description="PAS" evidence="5">
    <location>
        <begin position="84"/>
        <end position="129"/>
    </location>
</feature>
<evidence type="ECO:0000256" key="3">
    <source>
        <dbReference type="SAM" id="Coils"/>
    </source>
</evidence>
<dbReference type="PANTHER" id="PTHR34236:SF1">
    <property type="entry name" value="DIMETHYL SULFOXIDE REDUCTASE TRANSCRIPTIONAL ACTIVATOR"/>
    <property type="match status" value="1"/>
</dbReference>
<dbReference type="InterPro" id="IPR035965">
    <property type="entry name" value="PAS-like_dom_sf"/>
</dbReference>
<keyword evidence="3" id="KW-0175">Coiled coil</keyword>
<name>A0AAV3UIE6_9EURY</name>
<dbReference type="InterPro" id="IPR007050">
    <property type="entry name" value="HTH_bacterioopsin"/>
</dbReference>
<evidence type="ECO:0000313" key="8">
    <source>
        <dbReference type="Proteomes" id="UP001501729"/>
    </source>
</evidence>
<keyword evidence="2" id="KW-0804">Transcription</keyword>
<evidence type="ECO:0000256" key="4">
    <source>
        <dbReference type="SAM" id="MobiDB-lite"/>
    </source>
</evidence>
<dbReference type="Gene3D" id="3.30.450.20">
    <property type="entry name" value="PAS domain"/>
    <property type="match status" value="3"/>
</dbReference>
<dbReference type="SUPFAM" id="SSF55785">
    <property type="entry name" value="PYP-like sensor domain (PAS domain)"/>
    <property type="match status" value="3"/>
</dbReference>
<dbReference type="InterPro" id="IPR000700">
    <property type="entry name" value="PAS-assoc_C"/>
</dbReference>
<dbReference type="Pfam" id="PF04967">
    <property type="entry name" value="HTH_10"/>
    <property type="match status" value="1"/>
</dbReference>
<proteinExistence type="predicted"/>
<comment type="caution">
    <text evidence="7">The sequence shown here is derived from an EMBL/GenBank/DDBJ whole genome shotgun (WGS) entry which is preliminary data.</text>
</comment>
<dbReference type="InterPro" id="IPR013656">
    <property type="entry name" value="PAS_4"/>
</dbReference>
<dbReference type="AlphaFoldDB" id="A0AAV3UIE6"/>
<evidence type="ECO:0000259" key="6">
    <source>
        <dbReference type="PROSITE" id="PS50113"/>
    </source>
</evidence>
<dbReference type="Pfam" id="PF15915">
    <property type="entry name" value="BAT"/>
    <property type="match status" value="1"/>
</dbReference>
<dbReference type="Proteomes" id="UP001501729">
    <property type="component" value="Unassembled WGS sequence"/>
</dbReference>
<sequence length="1019" mass="114867">MMKSGSLTDSLRETLAIFDDSGEPWTTPEVAEVLDLGRRSTYARLERLVEQNRIKTKKAGANARVWWRSPINVDKTAPDWSAAAESLIDDVLGDVEVGIFVLDENFDIAWINGTTERYFGLDRKQVVGRDKRELIGEHITWIIEDSEVFTETVLATYDDNTYTEHFECHVMAGDEHEERCLEHRSKPIESGEYAGGRVELYYDVTDLKEKERQLEHQRTELRSELNEVFDRINDAVCGLDADWRFTYLNDRAEELVGKTEEELLGTYVWDAFSSDLHRSFRDRYEQTMETQNPVTFEEYSDAAEAWLEVTAYPSESGLSVYFRDITERKERERALEESEQRYRTLVENFPNGAVALLNDDLQHTIVGGQGFEKLDFNAKDLQDKRMQEVYPEDILELIEPNYRAALNGKANSFELEVQGRTFDFRTVPLTTDDGDVFAAMAMSQDITERNHYQERLQALYTSSRGFLTADTTPEISQILTETASDVLDLPGVVVYDYDAEHDRLVPETTSHEAGFMREKFPELPSDGSSITDCVFSSGDTQYYENVLESPNLQVPPDATEMRAGLFVPLGTKGILVAGSRDVDGFDGNTRRLVKLLATNAEAAYERVASRQELIHRNQELAALNSLNEVIREITDAVINQSTRKEIEATVCEHLADSDSYLFAWVGDIDPATQTVNMRAQAGVEEDLDGITISADPDDDRSKGPIGGAFQTGEIQTTQDLDSDPRYDPWRDEIESYGFRSSVAIPIVHEDTVYGVLSVYAGRPLAFEGREGEQIAQLGEIIGHTIAATDRKRALMSDELVELEFQLQDVFAVLNVPIEMNGTITLDNAVPIGNDEFLVYGTATPVAIDALTSLVETLPHWETVTLHSEGNPTSFELKLTEPPVLSVVASIGGHVKQTVIEDGHYQMTIHLSPSVDIHRVIDAVEEAYPQAKMIRRCQITRSHDDSHRIFRHLVSGLTDRQHATLDVAYHAGFFEWPRETSGEDVAESMGVAPPTFHQHLRKAEQKVFDLVFSTTTYSTE</sequence>
<dbReference type="InterPro" id="IPR031803">
    <property type="entry name" value="BAT_GAF/HTH-assoc"/>
</dbReference>
<dbReference type="Pfam" id="PF13185">
    <property type="entry name" value="GAF_2"/>
    <property type="match status" value="2"/>
</dbReference>
<feature type="region of interest" description="Disordered" evidence="4">
    <location>
        <begin position="688"/>
        <end position="726"/>
    </location>
</feature>
<protein>
    <submittedName>
        <fullName evidence="7">Bacterio-opsin activator domain-containing protein</fullName>
    </submittedName>
</protein>
<dbReference type="EMBL" id="BAABKX010000009">
    <property type="protein sequence ID" value="GAA5051695.1"/>
    <property type="molecule type" value="Genomic_DNA"/>
</dbReference>
<dbReference type="SUPFAM" id="SSF55781">
    <property type="entry name" value="GAF domain-like"/>
    <property type="match status" value="2"/>
</dbReference>
<dbReference type="Gene3D" id="3.30.450.40">
    <property type="match status" value="2"/>
</dbReference>
<dbReference type="InterPro" id="IPR003018">
    <property type="entry name" value="GAF"/>
</dbReference>